<evidence type="ECO:0000313" key="10">
    <source>
        <dbReference type="EMBL" id="QQC44132.1"/>
    </source>
</evidence>
<accession>A0AAP9Y7B4</accession>
<dbReference type="PANTHER" id="PTHR43014:SF2">
    <property type="entry name" value="MERCURIC REDUCTASE"/>
    <property type="match status" value="1"/>
</dbReference>
<evidence type="ECO:0000313" key="11">
    <source>
        <dbReference type="Proteomes" id="UP000595220"/>
    </source>
</evidence>
<dbReference type="FunFam" id="3.30.390.30:FF:000001">
    <property type="entry name" value="Dihydrolipoyl dehydrogenase"/>
    <property type="match status" value="1"/>
</dbReference>
<feature type="domain" description="FAD/NAD(P)-binding" evidence="9">
    <location>
        <begin position="10"/>
        <end position="325"/>
    </location>
</feature>
<dbReference type="AlphaFoldDB" id="A0AAP9Y7B4"/>
<dbReference type="PRINTS" id="PR00411">
    <property type="entry name" value="PNDRDTASEI"/>
</dbReference>
<feature type="active site" description="Proton acceptor" evidence="5">
    <location>
        <position position="451"/>
    </location>
</feature>
<evidence type="ECO:0000256" key="6">
    <source>
        <dbReference type="PIRSR" id="PIRSR000350-3"/>
    </source>
</evidence>
<feature type="binding site" evidence="6">
    <location>
        <position position="313"/>
    </location>
    <ligand>
        <name>FAD</name>
        <dbReference type="ChEBI" id="CHEBI:57692"/>
    </ligand>
</feature>
<keyword evidence="11" id="KW-1185">Reference proteome</keyword>
<evidence type="ECO:0000256" key="5">
    <source>
        <dbReference type="PIRSR" id="PIRSR000350-2"/>
    </source>
</evidence>
<organism evidence="10 11">
    <name type="scientific">Schaalia meyeri</name>
    <dbReference type="NCBI Taxonomy" id="52773"/>
    <lineage>
        <taxon>Bacteria</taxon>
        <taxon>Bacillati</taxon>
        <taxon>Actinomycetota</taxon>
        <taxon>Actinomycetes</taxon>
        <taxon>Actinomycetales</taxon>
        <taxon>Actinomycetaceae</taxon>
        <taxon>Schaalia</taxon>
    </lineage>
</organism>
<evidence type="ECO:0000256" key="4">
    <source>
        <dbReference type="ARBA" id="ARBA00023002"/>
    </source>
</evidence>
<feature type="binding site" evidence="6">
    <location>
        <position position="272"/>
    </location>
    <ligand>
        <name>NAD(+)</name>
        <dbReference type="ChEBI" id="CHEBI:57540"/>
    </ligand>
</feature>
<dbReference type="SUPFAM" id="SSF51905">
    <property type="entry name" value="FAD/NAD(P)-binding domain"/>
    <property type="match status" value="1"/>
</dbReference>
<gene>
    <name evidence="10" type="ORF">I6H42_01535</name>
</gene>
<feature type="domain" description="Pyridine nucleotide-disulphide oxidoreductase dimerisation" evidence="8">
    <location>
        <begin position="352"/>
        <end position="459"/>
    </location>
</feature>
<dbReference type="EMBL" id="CP066065">
    <property type="protein sequence ID" value="QQC44132.1"/>
    <property type="molecule type" value="Genomic_DNA"/>
</dbReference>
<dbReference type="PRINTS" id="PR00368">
    <property type="entry name" value="FADPNR"/>
</dbReference>
<keyword evidence="6" id="KW-0520">NAD</keyword>
<dbReference type="GO" id="GO:0050660">
    <property type="term" value="F:flavin adenine dinucleotide binding"/>
    <property type="evidence" value="ECO:0007669"/>
    <property type="project" value="TreeGrafter"/>
</dbReference>
<feature type="binding site" evidence="6">
    <location>
        <begin position="185"/>
        <end position="192"/>
    </location>
    <ligand>
        <name>NAD(+)</name>
        <dbReference type="ChEBI" id="CHEBI:57540"/>
    </ligand>
</feature>
<dbReference type="InterPro" id="IPR036188">
    <property type="entry name" value="FAD/NAD-bd_sf"/>
</dbReference>
<feature type="binding site" evidence="6">
    <location>
        <position position="55"/>
    </location>
    <ligand>
        <name>FAD</name>
        <dbReference type="ChEBI" id="CHEBI:57692"/>
    </ligand>
</feature>
<comment type="cofactor">
    <cofactor evidence="6">
        <name>FAD</name>
        <dbReference type="ChEBI" id="CHEBI:57692"/>
    </cofactor>
    <text evidence="6">Binds 1 FAD per subunit.</text>
</comment>
<comment type="similarity">
    <text evidence="1">Belongs to the class-I pyridine nucleotide-disulfide oxidoreductase family.</text>
</comment>
<evidence type="ECO:0000259" key="8">
    <source>
        <dbReference type="Pfam" id="PF02852"/>
    </source>
</evidence>
<reference evidence="10 11" key="1">
    <citation type="submission" date="2020-12" db="EMBL/GenBank/DDBJ databases">
        <title>FDA dAtabase for Regulatory Grade micrObial Sequences (FDA-ARGOS): Supporting development and validation of Infectious Disease Dx tests.</title>
        <authorList>
            <person name="Sproer C."/>
            <person name="Gronow S."/>
            <person name="Severitt S."/>
            <person name="Schroder I."/>
            <person name="Tallon L."/>
            <person name="Sadzewicz L."/>
            <person name="Zhao X."/>
            <person name="Boylan J."/>
            <person name="Ott S."/>
            <person name="Bowen H."/>
            <person name="Vavikolanu K."/>
            <person name="Mehta A."/>
            <person name="Aluvathingal J."/>
            <person name="Nadendla S."/>
            <person name="Lowell S."/>
            <person name="Myers T."/>
            <person name="Yan Y."/>
            <person name="Sichtig H."/>
        </authorList>
    </citation>
    <scope>NUCLEOTIDE SEQUENCE [LARGE SCALE GENOMIC DNA]</scope>
    <source>
        <strain evidence="10 11">FDAARGOS_985</strain>
    </source>
</reference>
<proteinExistence type="inferred from homology"/>
<evidence type="ECO:0000256" key="3">
    <source>
        <dbReference type="ARBA" id="ARBA00022827"/>
    </source>
</evidence>
<dbReference type="InterPro" id="IPR004099">
    <property type="entry name" value="Pyr_nucl-diS_OxRdtase_dimer"/>
</dbReference>
<evidence type="ECO:0000256" key="2">
    <source>
        <dbReference type="ARBA" id="ARBA00022630"/>
    </source>
</evidence>
<dbReference type="Proteomes" id="UP000595220">
    <property type="component" value="Chromosome"/>
</dbReference>
<dbReference type="Gene3D" id="3.50.50.60">
    <property type="entry name" value="FAD/NAD(P)-binding domain"/>
    <property type="match status" value="2"/>
</dbReference>
<evidence type="ECO:0000259" key="9">
    <source>
        <dbReference type="Pfam" id="PF07992"/>
    </source>
</evidence>
<dbReference type="Pfam" id="PF07992">
    <property type="entry name" value="Pyr_redox_2"/>
    <property type="match status" value="1"/>
</dbReference>
<keyword evidence="3 6" id="KW-0274">FAD</keyword>
<dbReference type="RefSeq" id="WP_074632895.1">
    <property type="nucleotide sequence ID" value="NZ_CP066065.1"/>
</dbReference>
<dbReference type="SUPFAM" id="SSF55424">
    <property type="entry name" value="FAD/NAD-linked reductases, dimerisation (C-terminal) domain"/>
    <property type="match status" value="1"/>
</dbReference>
<dbReference type="PANTHER" id="PTHR43014">
    <property type="entry name" value="MERCURIC REDUCTASE"/>
    <property type="match status" value="1"/>
</dbReference>
<sequence length="466" mass="49091">MSTNVIEEVDLLVVGGGKAGKSLAMERAKAGWRVAMVERRFVGGTCINVACIPTKSLVNSARRLIDARTDDVFGVVGTDRARVDLAKLRAHKEGIVGAMVDAHEQMFTAPGLDFVRGEARFTGERTVTVALGNGGERTIRGERVLINLGSRPARPQIPGLWESGAWTSEDILRLEELPSSLAIIGASYIGVEFASMMATFGVDVTLIASDEHVLPREDADAARVVEAGLEGAGVTILRGVRASAASRSGLVTTLTLSDGSTVAAQAVLVAAGRVPNTDGIGLDQAGVALDQRGFVAVDEHLRTSAQGVWAAGDCAGTLMFTHASWSDFRIIRAQLTGVSLDDPITSTRGRTIPYAVFATPELARIGLSEEEARGLGLDVLIAQVPTSAIPRAKTLRHAGEGFWKAVVDGRTHEILGATLIGPNVSEVITAVQVAMAGGLTYEQLRFLPVAHPTMAEGLQVLFDSLG</sequence>
<dbReference type="Pfam" id="PF02852">
    <property type="entry name" value="Pyr_redox_dim"/>
    <property type="match status" value="1"/>
</dbReference>
<feature type="binding site" evidence="6">
    <location>
        <begin position="319"/>
        <end position="322"/>
    </location>
    <ligand>
        <name>FAD</name>
        <dbReference type="ChEBI" id="CHEBI:57692"/>
    </ligand>
</feature>
<evidence type="ECO:0000256" key="7">
    <source>
        <dbReference type="PIRSR" id="PIRSR000350-4"/>
    </source>
</evidence>
<keyword evidence="4" id="KW-0560">Oxidoreductase</keyword>
<dbReference type="InterPro" id="IPR023753">
    <property type="entry name" value="FAD/NAD-binding_dom"/>
</dbReference>
<feature type="disulfide bond" description="Redox-active" evidence="7">
    <location>
        <begin position="46"/>
        <end position="51"/>
    </location>
</feature>
<keyword evidence="2" id="KW-0285">Flavoprotein</keyword>
<name>A0AAP9Y7B4_9ACTO</name>
<dbReference type="InterPro" id="IPR001100">
    <property type="entry name" value="Pyr_nuc-diS_OxRdtase"/>
</dbReference>
<dbReference type="GO" id="GO:0003955">
    <property type="term" value="F:NAD(P)H dehydrogenase (quinone) activity"/>
    <property type="evidence" value="ECO:0007669"/>
    <property type="project" value="TreeGrafter"/>
</dbReference>
<keyword evidence="6" id="KW-0547">Nucleotide-binding</keyword>
<protein>
    <submittedName>
        <fullName evidence="10">FAD-dependent oxidoreductase</fullName>
    </submittedName>
</protein>
<dbReference type="InterPro" id="IPR016156">
    <property type="entry name" value="FAD/NAD-linked_Rdtase_dimer_sf"/>
</dbReference>
<evidence type="ECO:0000256" key="1">
    <source>
        <dbReference type="ARBA" id="ARBA00007532"/>
    </source>
</evidence>
<dbReference type="PIRSF" id="PIRSF000350">
    <property type="entry name" value="Mercury_reductase_MerA"/>
    <property type="match status" value="1"/>
</dbReference>
<dbReference type="Gene3D" id="3.30.390.30">
    <property type="match status" value="1"/>
</dbReference>